<proteinExistence type="predicted"/>
<dbReference type="HOGENOM" id="CLU_018294_0_1_1"/>
<organism evidence="4 5">
    <name type="scientific">Sphaerobolus stellatus (strain SS14)</name>
    <dbReference type="NCBI Taxonomy" id="990650"/>
    <lineage>
        <taxon>Eukaryota</taxon>
        <taxon>Fungi</taxon>
        <taxon>Dikarya</taxon>
        <taxon>Basidiomycota</taxon>
        <taxon>Agaricomycotina</taxon>
        <taxon>Agaricomycetes</taxon>
        <taxon>Phallomycetidae</taxon>
        <taxon>Geastrales</taxon>
        <taxon>Sphaerobolaceae</taxon>
        <taxon>Sphaerobolus</taxon>
    </lineage>
</organism>
<keyword evidence="1" id="KW-0238">DNA-binding</keyword>
<gene>
    <name evidence="4" type="ORF">M422DRAFT_258011</name>
</gene>
<dbReference type="InterPro" id="IPR050863">
    <property type="entry name" value="CenT-Element_Derived"/>
</dbReference>
<dbReference type="PROSITE" id="PS51253">
    <property type="entry name" value="HTH_CENPB"/>
    <property type="match status" value="1"/>
</dbReference>
<dbReference type="AlphaFoldDB" id="A0A0C9VC40"/>
<feature type="region of interest" description="Disordered" evidence="2">
    <location>
        <begin position="1"/>
        <end position="44"/>
    </location>
</feature>
<reference evidence="4 5" key="1">
    <citation type="submission" date="2014-06" db="EMBL/GenBank/DDBJ databases">
        <title>Evolutionary Origins and Diversification of the Mycorrhizal Mutualists.</title>
        <authorList>
            <consortium name="DOE Joint Genome Institute"/>
            <consortium name="Mycorrhizal Genomics Consortium"/>
            <person name="Kohler A."/>
            <person name="Kuo A."/>
            <person name="Nagy L.G."/>
            <person name="Floudas D."/>
            <person name="Copeland A."/>
            <person name="Barry K.W."/>
            <person name="Cichocki N."/>
            <person name="Veneault-Fourrey C."/>
            <person name="LaButti K."/>
            <person name="Lindquist E.A."/>
            <person name="Lipzen A."/>
            <person name="Lundell T."/>
            <person name="Morin E."/>
            <person name="Murat C."/>
            <person name="Riley R."/>
            <person name="Ohm R."/>
            <person name="Sun H."/>
            <person name="Tunlid A."/>
            <person name="Henrissat B."/>
            <person name="Grigoriev I.V."/>
            <person name="Hibbett D.S."/>
            <person name="Martin F."/>
        </authorList>
    </citation>
    <scope>NUCLEOTIDE SEQUENCE [LARGE SCALE GENOMIC DNA]</scope>
    <source>
        <strain evidence="4 5">SS14</strain>
    </source>
</reference>
<dbReference type="Pfam" id="PF03221">
    <property type="entry name" value="HTH_Tnp_Tc5"/>
    <property type="match status" value="1"/>
</dbReference>
<dbReference type="Gene3D" id="1.10.10.60">
    <property type="entry name" value="Homeodomain-like"/>
    <property type="match status" value="1"/>
</dbReference>
<dbReference type="Proteomes" id="UP000054279">
    <property type="component" value="Unassembled WGS sequence"/>
</dbReference>
<protein>
    <recommendedName>
        <fullName evidence="3">HTH CENPB-type domain-containing protein</fullName>
    </recommendedName>
</protein>
<evidence type="ECO:0000313" key="5">
    <source>
        <dbReference type="Proteomes" id="UP000054279"/>
    </source>
</evidence>
<dbReference type="InterPro" id="IPR006600">
    <property type="entry name" value="HTH_CenpB_DNA-bd_dom"/>
</dbReference>
<evidence type="ECO:0000256" key="1">
    <source>
        <dbReference type="ARBA" id="ARBA00023125"/>
    </source>
</evidence>
<keyword evidence="5" id="KW-1185">Reference proteome</keyword>
<name>A0A0C9VC40_SPHS4</name>
<dbReference type="GO" id="GO:0003677">
    <property type="term" value="F:DNA binding"/>
    <property type="evidence" value="ECO:0007669"/>
    <property type="project" value="UniProtKB-KW"/>
</dbReference>
<dbReference type="PANTHER" id="PTHR19303">
    <property type="entry name" value="TRANSPOSON"/>
    <property type="match status" value="1"/>
</dbReference>
<dbReference type="Pfam" id="PF03184">
    <property type="entry name" value="DDE_1"/>
    <property type="match status" value="1"/>
</dbReference>
<dbReference type="OrthoDB" id="162969at2759"/>
<dbReference type="InterPro" id="IPR004875">
    <property type="entry name" value="DDE_SF_endonuclease_dom"/>
</dbReference>
<accession>A0A0C9VC40</accession>
<sequence>MPTERPVKRKPRDAPAPYKCQTKPGPKPGARDAPKTTAKPLTSKKRENLTLHDWMTVFAFIDEHPRLSQDDIPDVERALALWVHHMEEKGETVNGPMLAEKCGRFEEAFGVLKEERLTGDRWVPSFCRAYNIKERRRHGEAGSVDLVAVEAECIHVRAILARYPPENIYNFNETSLFAFAPPDRGLATKQMSGKKSDKFRITLSMACNSDGSDKLPLLFIGRSMKPRWIKTVDQIMGRQNRKIILLLDNFSGHYILYQPKNIQIEFFEPNLTSFVQPCDAGIIQCFKAHYRQAFCSRDLDLDEAGGRDIYKVNLLEAMLMAKKAWDEVTGSTVAHCWNHTQILPSTSHNPVPVVVPGTSSNLKAYPQTPQQDPQAWMILHNFATSNMGLPEAEEKLQAYLGSRYDDKHWWSAFKAVMDAENDAMEALKSLDKLTRDLLGQPISQLHEPATLPPIWQHISSEECSAAPQLSSIEGDLQRCVDELKKRNRIIGKPLTLEEMLNPIEEKTIGFSTFQFEGGDEEIVERVKYDIAVEKGEIIEIESDKSDEEEEQGLTAFEISKMCQEMESLCLRHAPPDLSHDLAQHLRQFRIHLRREMTKNAKQTTLDGWIK</sequence>
<dbReference type="PANTHER" id="PTHR19303:SF73">
    <property type="entry name" value="PROTEIN PDC2"/>
    <property type="match status" value="1"/>
</dbReference>
<dbReference type="GO" id="GO:0005634">
    <property type="term" value="C:nucleus"/>
    <property type="evidence" value="ECO:0007669"/>
    <property type="project" value="TreeGrafter"/>
</dbReference>
<evidence type="ECO:0000259" key="3">
    <source>
        <dbReference type="PROSITE" id="PS51253"/>
    </source>
</evidence>
<evidence type="ECO:0000313" key="4">
    <source>
        <dbReference type="EMBL" id="KIJ39132.1"/>
    </source>
</evidence>
<evidence type="ECO:0000256" key="2">
    <source>
        <dbReference type="SAM" id="MobiDB-lite"/>
    </source>
</evidence>
<feature type="domain" description="HTH CENPB-type" evidence="3">
    <location>
        <begin position="63"/>
        <end position="136"/>
    </location>
</feature>
<dbReference type="EMBL" id="KN837154">
    <property type="protein sequence ID" value="KIJ39132.1"/>
    <property type="molecule type" value="Genomic_DNA"/>
</dbReference>